<sequence length="127" mass="13958">MYQVVPFALKKASKISTRALLGVTRNSSSVHGNDPVVIEREKRKSLSKSRYQTSAPINGAEGWNEFLATDSEVSVKADRDTGVSMTDLQEKTVTHIHSARQQDGEFPDKAMAGKDGQPIDKQNKRGV</sequence>
<evidence type="ECO:0000256" key="1">
    <source>
        <dbReference type="SAM" id="MobiDB-lite"/>
    </source>
</evidence>
<organism evidence="2 3">
    <name type="scientific">Armillaria luteobubalina</name>
    <dbReference type="NCBI Taxonomy" id="153913"/>
    <lineage>
        <taxon>Eukaryota</taxon>
        <taxon>Fungi</taxon>
        <taxon>Dikarya</taxon>
        <taxon>Basidiomycota</taxon>
        <taxon>Agaricomycotina</taxon>
        <taxon>Agaricomycetes</taxon>
        <taxon>Agaricomycetidae</taxon>
        <taxon>Agaricales</taxon>
        <taxon>Marasmiineae</taxon>
        <taxon>Physalacriaceae</taxon>
        <taxon>Armillaria</taxon>
    </lineage>
</organism>
<gene>
    <name evidence="2" type="ORF">EDD18DRAFT_242612</name>
</gene>
<comment type="caution">
    <text evidence="2">The sequence shown here is derived from an EMBL/GenBank/DDBJ whole genome shotgun (WGS) entry which is preliminary data.</text>
</comment>
<feature type="region of interest" description="Disordered" evidence="1">
    <location>
        <begin position="95"/>
        <end position="127"/>
    </location>
</feature>
<feature type="compositionally biased region" description="Basic and acidic residues" evidence="1">
    <location>
        <begin position="100"/>
        <end position="127"/>
    </location>
</feature>
<dbReference type="AlphaFoldDB" id="A0AA39Q468"/>
<evidence type="ECO:0000313" key="2">
    <source>
        <dbReference type="EMBL" id="KAK0495474.1"/>
    </source>
</evidence>
<proteinExistence type="predicted"/>
<keyword evidence="3" id="KW-1185">Reference proteome</keyword>
<dbReference type="EMBL" id="JAUEPU010000017">
    <property type="protein sequence ID" value="KAK0495474.1"/>
    <property type="molecule type" value="Genomic_DNA"/>
</dbReference>
<name>A0AA39Q468_9AGAR</name>
<evidence type="ECO:0000313" key="3">
    <source>
        <dbReference type="Proteomes" id="UP001175228"/>
    </source>
</evidence>
<accession>A0AA39Q468</accession>
<dbReference type="Proteomes" id="UP001175228">
    <property type="component" value="Unassembled WGS sequence"/>
</dbReference>
<reference evidence="2" key="1">
    <citation type="submission" date="2023-06" db="EMBL/GenBank/DDBJ databases">
        <authorList>
            <consortium name="Lawrence Berkeley National Laboratory"/>
            <person name="Ahrendt S."/>
            <person name="Sahu N."/>
            <person name="Indic B."/>
            <person name="Wong-Bajracharya J."/>
            <person name="Merenyi Z."/>
            <person name="Ke H.-M."/>
            <person name="Monk M."/>
            <person name="Kocsube S."/>
            <person name="Drula E."/>
            <person name="Lipzen A."/>
            <person name="Balint B."/>
            <person name="Henrissat B."/>
            <person name="Andreopoulos B."/>
            <person name="Martin F.M."/>
            <person name="Harder C.B."/>
            <person name="Rigling D."/>
            <person name="Ford K.L."/>
            <person name="Foster G.D."/>
            <person name="Pangilinan J."/>
            <person name="Papanicolaou A."/>
            <person name="Barry K."/>
            <person name="LaButti K."/>
            <person name="Viragh M."/>
            <person name="Koriabine M."/>
            <person name="Yan M."/>
            <person name="Riley R."/>
            <person name="Champramary S."/>
            <person name="Plett K.L."/>
            <person name="Tsai I.J."/>
            <person name="Slot J."/>
            <person name="Sipos G."/>
            <person name="Plett J."/>
            <person name="Nagy L.G."/>
            <person name="Grigoriev I.V."/>
        </authorList>
    </citation>
    <scope>NUCLEOTIDE SEQUENCE</scope>
    <source>
        <strain evidence="2">HWK02</strain>
    </source>
</reference>
<protein>
    <submittedName>
        <fullName evidence="2">Uncharacterized protein</fullName>
    </submittedName>
</protein>